<dbReference type="EMBL" id="ABXP02000126">
    <property type="protein sequence ID" value="KKC28493.1"/>
    <property type="molecule type" value="Genomic_DNA"/>
</dbReference>
<evidence type="ECO:0000313" key="2">
    <source>
        <dbReference type="EMBL" id="KKC28493.1"/>
    </source>
</evidence>
<dbReference type="RefSeq" id="WP_043883827.1">
    <property type="nucleotide sequence ID" value="NZ_ABXP02000126.1"/>
</dbReference>
<evidence type="ECO:0000256" key="1">
    <source>
        <dbReference type="SAM" id="MobiDB-lite"/>
    </source>
</evidence>
<accession>A0A0F5PII7</accession>
<reference evidence="2 3" key="1">
    <citation type="submission" date="2008-07" db="EMBL/GenBank/DDBJ databases">
        <authorList>
            <person name="Gonzalez J."/>
            <person name="Sokolova T."/>
            <person name="Ferriera S."/>
            <person name="Johnson J."/>
            <person name="Kravitz S."/>
            <person name="Beeson K."/>
            <person name="Sutton G."/>
            <person name="Rogers Y.-H."/>
            <person name="Friedman R."/>
            <person name="Frazier M."/>
            <person name="Venter J.C."/>
        </authorList>
    </citation>
    <scope>NUCLEOTIDE SEQUENCE [LARGE SCALE GENOMIC DNA]</scope>
    <source>
        <strain evidence="2 3">DSM 12653</strain>
    </source>
</reference>
<proteinExistence type="predicted"/>
<dbReference type="Proteomes" id="UP000010146">
    <property type="component" value="Unassembled WGS sequence"/>
</dbReference>
<reference evidence="3" key="3">
    <citation type="submission" date="2015-02" db="EMBL/GenBank/DDBJ databases">
        <title>Genome analysis of three genomes within the thermophilic hydrogenogenic bacterial species Caldanaerobacter subterraneus.</title>
        <authorList>
            <person name="Sant'Anna F.H."/>
            <person name="Lebedinsky A."/>
            <person name="Sokolova T."/>
            <person name="Robb F.T."/>
            <person name="Gonzalez J.M."/>
        </authorList>
    </citation>
    <scope>NUCLEOTIDE SEQUENCE [LARGE SCALE GENOMIC DNA]</scope>
    <source>
        <strain evidence="3">DSM 12653</strain>
    </source>
</reference>
<comment type="caution">
    <text evidence="2">The sequence shown here is derived from an EMBL/GenBank/DDBJ whole genome shotgun (WGS) entry which is preliminary data.</text>
</comment>
<sequence>MKVYSFRTNKEDRDIEEFLEGLNGDRSQYIKNALRFYRDFGVKIAKIETILEKLEQSGIHEQKPPQLPEPEPVAESETSNDEKVLLESLEDILSL</sequence>
<name>A0A0F5PII7_9THEO</name>
<feature type="region of interest" description="Disordered" evidence="1">
    <location>
        <begin position="57"/>
        <end position="81"/>
    </location>
</feature>
<protein>
    <submittedName>
        <fullName evidence="2">Uncharacterized protein</fullName>
    </submittedName>
</protein>
<dbReference type="AlphaFoldDB" id="A0A0F5PII7"/>
<evidence type="ECO:0000313" key="3">
    <source>
        <dbReference type="Proteomes" id="UP000010146"/>
    </source>
</evidence>
<gene>
    <name evidence="2" type="ORF">CDSM653_02553</name>
</gene>
<reference evidence="2 3" key="2">
    <citation type="journal article" date="2015" name="BMC Genomics">
        <title>Analysis of three genomes within the thermophilic bacterial species Caldanaerobacter subterraneus with a focus on carbon monoxide dehydrogenase evolution and hydrolase diversity.</title>
        <authorList>
            <person name="Sant'Anna F.H."/>
            <person name="Lebedinsky A.V."/>
            <person name="Sokolova T.G."/>
            <person name="Robb F.T."/>
            <person name="Gonzalez J.M."/>
        </authorList>
    </citation>
    <scope>NUCLEOTIDE SEQUENCE [LARGE SCALE GENOMIC DNA]</scope>
    <source>
        <strain evidence="2 3">DSM 12653</strain>
    </source>
</reference>
<organism evidence="2 3">
    <name type="scientific">Caldanaerobacter subterraneus subsp. pacificus DSM 12653</name>
    <dbReference type="NCBI Taxonomy" id="391606"/>
    <lineage>
        <taxon>Bacteria</taxon>
        <taxon>Bacillati</taxon>
        <taxon>Bacillota</taxon>
        <taxon>Clostridia</taxon>
        <taxon>Thermoanaerobacterales</taxon>
        <taxon>Thermoanaerobacteraceae</taxon>
        <taxon>Caldanaerobacter</taxon>
    </lineage>
</organism>